<evidence type="ECO:0000313" key="2">
    <source>
        <dbReference type="Proteomes" id="UP000821845"/>
    </source>
</evidence>
<accession>A0ACB7SFZ9</accession>
<proteinExistence type="predicted"/>
<keyword evidence="2" id="KW-1185">Reference proteome</keyword>
<organism evidence="1 2">
    <name type="scientific">Hyalomma asiaticum</name>
    <name type="common">Tick</name>
    <dbReference type="NCBI Taxonomy" id="266040"/>
    <lineage>
        <taxon>Eukaryota</taxon>
        <taxon>Metazoa</taxon>
        <taxon>Ecdysozoa</taxon>
        <taxon>Arthropoda</taxon>
        <taxon>Chelicerata</taxon>
        <taxon>Arachnida</taxon>
        <taxon>Acari</taxon>
        <taxon>Parasitiformes</taxon>
        <taxon>Ixodida</taxon>
        <taxon>Ixodoidea</taxon>
        <taxon>Ixodidae</taxon>
        <taxon>Hyalomminae</taxon>
        <taxon>Hyalomma</taxon>
    </lineage>
</organism>
<sequence>MDAVVFEICLAYLLSLNKAARGSDKTEDVSVSGKTTPKEERGLIPYPRGAALGPKWLAGACSDSRKEASIEEIPSRVPHKRETPGVDGRRKRPSLGTYERVTAEWKDHTSADACWVPDGQEK</sequence>
<dbReference type="Proteomes" id="UP000821845">
    <property type="component" value="Chromosome 4"/>
</dbReference>
<reference evidence="1" key="1">
    <citation type="submission" date="2020-05" db="EMBL/GenBank/DDBJ databases">
        <title>Large-scale comparative analyses of tick genomes elucidate their genetic diversity and vector capacities.</title>
        <authorList>
            <person name="Jia N."/>
            <person name="Wang J."/>
            <person name="Shi W."/>
            <person name="Du L."/>
            <person name="Sun Y."/>
            <person name="Zhan W."/>
            <person name="Jiang J."/>
            <person name="Wang Q."/>
            <person name="Zhang B."/>
            <person name="Ji P."/>
            <person name="Sakyi L.B."/>
            <person name="Cui X."/>
            <person name="Yuan T."/>
            <person name="Jiang B."/>
            <person name="Yang W."/>
            <person name="Lam T.T.-Y."/>
            <person name="Chang Q."/>
            <person name="Ding S."/>
            <person name="Wang X."/>
            <person name="Zhu J."/>
            <person name="Ruan X."/>
            <person name="Zhao L."/>
            <person name="Wei J."/>
            <person name="Que T."/>
            <person name="Du C."/>
            <person name="Cheng J."/>
            <person name="Dai P."/>
            <person name="Han X."/>
            <person name="Huang E."/>
            <person name="Gao Y."/>
            <person name="Liu J."/>
            <person name="Shao H."/>
            <person name="Ye R."/>
            <person name="Li L."/>
            <person name="Wei W."/>
            <person name="Wang X."/>
            <person name="Wang C."/>
            <person name="Yang T."/>
            <person name="Huo Q."/>
            <person name="Li W."/>
            <person name="Guo W."/>
            <person name="Chen H."/>
            <person name="Zhou L."/>
            <person name="Ni X."/>
            <person name="Tian J."/>
            <person name="Zhou Y."/>
            <person name="Sheng Y."/>
            <person name="Liu T."/>
            <person name="Pan Y."/>
            <person name="Xia L."/>
            <person name="Li J."/>
            <person name="Zhao F."/>
            <person name="Cao W."/>
        </authorList>
    </citation>
    <scope>NUCLEOTIDE SEQUENCE</scope>
    <source>
        <strain evidence="1">Hyas-2018</strain>
    </source>
</reference>
<comment type="caution">
    <text evidence="1">The sequence shown here is derived from an EMBL/GenBank/DDBJ whole genome shotgun (WGS) entry which is preliminary data.</text>
</comment>
<evidence type="ECO:0000313" key="1">
    <source>
        <dbReference type="EMBL" id="KAH6933886.1"/>
    </source>
</evidence>
<dbReference type="EMBL" id="CM023484">
    <property type="protein sequence ID" value="KAH6933886.1"/>
    <property type="molecule type" value="Genomic_DNA"/>
</dbReference>
<name>A0ACB7SFZ9_HYAAI</name>
<gene>
    <name evidence="1" type="ORF">HPB50_018667</name>
</gene>
<protein>
    <submittedName>
        <fullName evidence="1">Uncharacterized protein</fullName>
    </submittedName>
</protein>